<evidence type="ECO:0000259" key="2">
    <source>
        <dbReference type="Pfam" id="PF00326"/>
    </source>
</evidence>
<dbReference type="Gene3D" id="3.40.50.1820">
    <property type="entry name" value="alpha/beta hydrolase"/>
    <property type="match status" value="1"/>
</dbReference>
<evidence type="ECO:0000256" key="1">
    <source>
        <dbReference type="ARBA" id="ARBA00022801"/>
    </source>
</evidence>
<organism evidence="3 4">
    <name type="scientific">Candidatus Ornithospirochaeta stercoravium</name>
    <dbReference type="NCBI Taxonomy" id="2840897"/>
    <lineage>
        <taxon>Bacteria</taxon>
        <taxon>Pseudomonadati</taxon>
        <taxon>Spirochaetota</taxon>
        <taxon>Spirochaetia</taxon>
        <taxon>Spirochaetales</taxon>
        <taxon>Spirochaetaceae</taxon>
        <taxon>Spirochaetaceae incertae sedis</taxon>
        <taxon>Candidatus Ornithospirochaeta</taxon>
    </lineage>
</organism>
<dbReference type="InterPro" id="IPR001375">
    <property type="entry name" value="Peptidase_S9_cat"/>
</dbReference>
<dbReference type="PANTHER" id="PTHR48081">
    <property type="entry name" value="AB HYDROLASE SUPERFAMILY PROTEIN C4A8.06C"/>
    <property type="match status" value="1"/>
</dbReference>
<dbReference type="AlphaFoldDB" id="A0A9D9IAI7"/>
<reference evidence="3" key="2">
    <citation type="journal article" date="2021" name="PeerJ">
        <title>Extensive microbial diversity within the chicken gut microbiome revealed by metagenomics and culture.</title>
        <authorList>
            <person name="Gilroy R."/>
            <person name="Ravi A."/>
            <person name="Getino M."/>
            <person name="Pursley I."/>
            <person name="Horton D.L."/>
            <person name="Alikhan N.F."/>
            <person name="Baker D."/>
            <person name="Gharbi K."/>
            <person name="Hall N."/>
            <person name="Watson M."/>
            <person name="Adriaenssens E.M."/>
            <person name="Foster-Nyarko E."/>
            <person name="Jarju S."/>
            <person name="Secka A."/>
            <person name="Antonio M."/>
            <person name="Oren A."/>
            <person name="Chaudhuri R.R."/>
            <person name="La Ragione R."/>
            <person name="Hildebrand F."/>
            <person name="Pallen M.J."/>
        </authorList>
    </citation>
    <scope>NUCLEOTIDE SEQUENCE</scope>
    <source>
        <strain evidence="3">14700</strain>
    </source>
</reference>
<dbReference type="GO" id="GO:0006508">
    <property type="term" value="P:proteolysis"/>
    <property type="evidence" value="ECO:0007669"/>
    <property type="project" value="InterPro"/>
</dbReference>
<dbReference type="GO" id="GO:0008236">
    <property type="term" value="F:serine-type peptidase activity"/>
    <property type="evidence" value="ECO:0007669"/>
    <property type="project" value="InterPro"/>
</dbReference>
<protein>
    <submittedName>
        <fullName evidence="3">Alpha/beta hydrolase</fullName>
    </submittedName>
</protein>
<evidence type="ECO:0000313" key="4">
    <source>
        <dbReference type="Proteomes" id="UP000810292"/>
    </source>
</evidence>
<dbReference type="EMBL" id="JADIMF010000050">
    <property type="protein sequence ID" value="MBO8468780.1"/>
    <property type="molecule type" value="Genomic_DNA"/>
</dbReference>
<gene>
    <name evidence="3" type="ORF">IAA72_03220</name>
</gene>
<dbReference type="Proteomes" id="UP000810292">
    <property type="component" value="Unassembled WGS sequence"/>
</dbReference>
<dbReference type="SUPFAM" id="SSF53474">
    <property type="entry name" value="alpha/beta-Hydrolases"/>
    <property type="match status" value="1"/>
</dbReference>
<comment type="caution">
    <text evidence="3">The sequence shown here is derived from an EMBL/GenBank/DDBJ whole genome shotgun (WGS) entry which is preliminary data.</text>
</comment>
<evidence type="ECO:0000313" key="3">
    <source>
        <dbReference type="EMBL" id="MBO8468780.1"/>
    </source>
</evidence>
<dbReference type="PANTHER" id="PTHR48081:SF6">
    <property type="entry name" value="PEPTIDASE S9 PROLYL OLIGOPEPTIDASE CATALYTIC DOMAIN-CONTAINING PROTEIN"/>
    <property type="match status" value="1"/>
</dbReference>
<proteinExistence type="predicted"/>
<dbReference type="InterPro" id="IPR050300">
    <property type="entry name" value="GDXG_lipolytic_enzyme"/>
</dbReference>
<accession>A0A9D9IAI7</accession>
<keyword evidence="1 3" id="KW-0378">Hydrolase</keyword>
<dbReference type="Pfam" id="PF00326">
    <property type="entry name" value="Peptidase_S9"/>
    <property type="match status" value="1"/>
</dbReference>
<sequence>MKRVDYKAGKSGVPFYGYIHEDFTELGGMYKERPAVIVLPGGGYIKLSPREEDPVVFSLFARGYNVFVLRYSVGDRIASPSYPEEEVAAAVSILKERSRELSIMSNAIFTLGFSAGGHAAASEACHWEKFGEKARPDGVILCYPVITMGEKGHQGSTDSLTHGNAALISYYSLETQVKETIPPVFIWHTASDASVPVENSLMFASSLIEHNAKLEMHIFPNGVHGLSTGKREVGKEEKRVQCWMDLACCFVEELTGFRG</sequence>
<feature type="domain" description="Peptidase S9 prolyl oligopeptidase catalytic" evidence="2">
    <location>
        <begin position="98"/>
        <end position="245"/>
    </location>
</feature>
<name>A0A9D9IAI7_9SPIO</name>
<reference evidence="3" key="1">
    <citation type="submission" date="2020-10" db="EMBL/GenBank/DDBJ databases">
        <authorList>
            <person name="Gilroy R."/>
        </authorList>
    </citation>
    <scope>NUCLEOTIDE SEQUENCE</scope>
    <source>
        <strain evidence="3">14700</strain>
    </source>
</reference>
<dbReference type="InterPro" id="IPR029058">
    <property type="entry name" value="AB_hydrolase_fold"/>
</dbReference>